<name>A0A386WRS5_9ACTN</name>
<dbReference type="EMBL" id="CP024087">
    <property type="protein sequence ID" value="AYF32198.1"/>
    <property type="molecule type" value="Genomic_DNA"/>
</dbReference>
<proteinExistence type="predicted"/>
<evidence type="ECO:0000313" key="1">
    <source>
        <dbReference type="EMBL" id="AYF31107.1"/>
    </source>
</evidence>
<accession>A0A386WRS5</accession>
<dbReference type="KEGG" id="mtua:CSH63_27440"/>
<protein>
    <submittedName>
        <fullName evidence="1">Uncharacterized protein</fullName>
    </submittedName>
</protein>
<dbReference type="KEGG" id="mtua:CSH63_33125"/>
<dbReference type="AlphaFoldDB" id="A0A386WRS5"/>
<dbReference type="Proteomes" id="UP000267804">
    <property type="component" value="Chromosome"/>
</dbReference>
<evidence type="ECO:0000313" key="3">
    <source>
        <dbReference type="Proteomes" id="UP000267804"/>
    </source>
</evidence>
<gene>
    <name evidence="1" type="ORF">CSH63_27440</name>
    <name evidence="2" type="ORF">CSH63_33125</name>
</gene>
<dbReference type="EMBL" id="CP024087">
    <property type="protein sequence ID" value="AYF31107.1"/>
    <property type="molecule type" value="Genomic_DNA"/>
</dbReference>
<sequence length="97" mass="10922">MRLDRHEIAQLGDSVAAAELTLEVGWGVALDARQHAVRDTGQGAESIQPWPGRDALGPYADVSWDQDHFYMSFHEFGTRFHRSQPAVGPALDRYMHF</sequence>
<evidence type="ECO:0000313" key="2">
    <source>
        <dbReference type="EMBL" id="AYF32198.1"/>
    </source>
</evidence>
<reference evidence="1 3" key="1">
    <citation type="submission" date="2017-10" db="EMBL/GenBank/DDBJ databases">
        <title>Integration of genomic and chemical information greatly accelerates assignment of the full stereostructure of myelolactone, a potent inhibitor of myeloma from a marine-derived Micromonospora.</title>
        <authorList>
            <person name="Kim M.C."/>
            <person name="Machado H."/>
            <person name="Jensen P.R."/>
            <person name="Fenical W."/>
        </authorList>
    </citation>
    <scope>NUCLEOTIDE SEQUENCE [LARGE SCALE GENOMIC DNA]</scope>
    <source>
        <strain evidence="1 3">CNY-010</strain>
    </source>
</reference>
<organism evidence="1 3">
    <name type="scientific">Micromonospora tulbaghiae</name>
    <dbReference type="NCBI Taxonomy" id="479978"/>
    <lineage>
        <taxon>Bacteria</taxon>
        <taxon>Bacillati</taxon>
        <taxon>Actinomycetota</taxon>
        <taxon>Actinomycetes</taxon>
        <taxon>Micromonosporales</taxon>
        <taxon>Micromonosporaceae</taxon>
        <taxon>Micromonospora</taxon>
    </lineage>
</organism>